<dbReference type="OrthoDB" id="1673646at2"/>
<proteinExistence type="predicted"/>
<dbReference type="PROSITE" id="PS50883">
    <property type="entry name" value="EAL"/>
    <property type="match status" value="1"/>
</dbReference>
<dbReference type="InterPro" id="IPR046342">
    <property type="entry name" value="CBS_dom_sf"/>
</dbReference>
<dbReference type="GO" id="GO:0071111">
    <property type="term" value="F:cyclic-guanylate-specific phosphodiesterase activity"/>
    <property type="evidence" value="ECO:0007669"/>
    <property type="project" value="InterPro"/>
</dbReference>
<feature type="domain" description="CBS" evidence="4">
    <location>
        <begin position="263"/>
        <end position="321"/>
    </location>
</feature>
<evidence type="ECO:0000256" key="1">
    <source>
        <dbReference type="PROSITE-ProRule" id="PRU00703"/>
    </source>
</evidence>
<dbReference type="Pfam" id="PF00563">
    <property type="entry name" value="EAL"/>
    <property type="match status" value="1"/>
</dbReference>
<dbReference type="SUPFAM" id="SSF55073">
    <property type="entry name" value="Nucleotide cyclase"/>
    <property type="match status" value="1"/>
</dbReference>
<dbReference type="Gene3D" id="3.20.20.450">
    <property type="entry name" value="EAL domain"/>
    <property type="match status" value="1"/>
</dbReference>
<dbReference type="AlphaFoldDB" id="A0A317MQR5"/>
<sequence>MSSEIRELLQQRELSALFQPIVELDRGRIHGYEGLLRGPSNSPLHAPQPLFSAAAAAGCLTELDTLARLTVARRCRQLDLAGRLFINLHPLSLLDSTLDDLLGTQPEFAPTRVTIELTEQYPLEDFEAVRARIMALRARGYRIALDDLGAGYAGLRLWSEVKPDYVKIDRYFIEGIDRDAGKREFVRAIVDMGRQLDGLVIAEGIETADELSTVRALGIRLGQGYLFARPQLAPPETMPWELLNSSCASHAPLPRLSETAAGLVTPVPVVAPSVTVLSAAQLFHDAPGLDTLPVVSDGLVCGVLRRAPLLNLLLARYGIELHGRKPVQRVMETGMLQVEASTRLEQLSQQLTSATHPEADFIILRDGRFLGIGRMRDVLRRITDLQIRNSRYANPLTLLPGNVPIHEHLDELLASGTEFVTAYCDVDHFKPFNDHYGYARGDQALLSLAELLSRHVDPRLDFVGHVGGDDFILILRSHDWRLRCEAILRDFAAEVPALYDEAARRVGGIMSLSRAGEAMFFPLLTLSIGCVQPDPARCRSHLDVASLASDAKCEAKRRSGNALFISRRRGPSRPQNQETAAA</sequence>
<dbReference type="InterPro" id="IPR029787">
    <property type="entry name" value="Nucleotide_cyclase"/>
</dbReference>
<dbReference type="SUPFAM" id="SSF54631">
    <property type="entry name" value="CBS-domain pair"/>
    <property type="match status" value="1"/>
</dbReference>
<keyword evidence="6" id="KW-1185">Reference proteome</keyword>
<dbReference type="InterPro" id="IPR043128">
    <property type="entry name" value="Rev_trsase/Diguanyl_cyclase"/>
</dbReference>
<evidence type="ECO:0000259" key="3">
    <source>
        <dbReference type="PROSITE" id="PS50887"/>
    </source>
</evidence>
<dbReference type="InterPro" id="IPR001633">
    <property type="entry name" value="EAL_dom"/>
</dbReference>
<dbReference type="Gene3D" id="3.10.580.10">
    <property type="entry name" value="CBS-domain"/>
    <property type="match status" value="1"/>
</dbReference>
<dbReference type="Pfam" id="PF00990">
    <property type="entry name" value="GGDEF"/>
    <property type="match status" value="1"/>
</dbReference>
<protein>
    <submittedName>
        <fullName evidence="5">Diguanylate cyclase/phosphodiesterase</fullName>
    </submittedName>
</protein>
<dbReference type="SUPFAM" id="SSF141868">
    <property type="entry name" value="EAL domain-like"/>
    <property type="match status" value="1"/>
</dbReference>
<organism evidence="5 6">
    <name type="scientific">Plasticicumulans acidivorans</name>
    <dbReference type="NCBI Taxonomy" id="886464"/>
    <lineage>
        <taxon>Bacteria</taxon>
        <taxon>Pseudomonadati</taxon>
        <taxon>Pseudomonadota</taxon>
        <taxon>Gammaproteobacteria</taxon>
        <taxon>Candidatus Competibacteraceae</taxon>
        <taxon>Plasticicumulans</taxon>
    </lineage>
</organism>
<evidence type="ECO:0000313" key="6">
    <source>
        <dbReference type="Proteomes" id="UP000246569"/>
    </source>
</evidence>
<dbReference type="EMBL" id="QGTJ01000017">
    <property type="protein sequence ID" value="PWV58462.1"/>
    <property type="molecule type" value="Genomic_DNA"/>
</dbReference>
<evidence type="ECO:0000259" key="2">
    <source>
        <dbReference type="PROSITE" id="PS50883"/>
    </source>
</evidence>
<gene>
    <name evidence="5" type="ORF">C7443_11722</name>
</gene>
<dbReference type="Proteomes" id="UP000246569">
    <property type="component" value="Unassembled WGS sequence"/>
</dbReference>
<dbReference type="SMART" id="SM00052">
    <property type="entry name" value="EAL"/>
    <property type="match status" value="1"/>
</dbReference>
<dbReference type="CDD" id="cd01948">
    <property type="entry name" value="EAL"/>
    <property type="match status" value="1"/>
</dbReference>
<reference evidence="5 6" key="1">
    <citation type="submission" date="2018-05" db="EMBL/GenBank/DDBJ databases">
        <title>Genomic Encyclopedia of Type Strains, Phase IV (KMG-IV): sequencing the most valuable type-strain genomes for metagenomic binning, comparative biology and taxonomic classification.</title>
        <authorList>
            <person name="Goeker M."/>
        </authorList>
    </citation>
    <scope>NUCLEOTIDE SEQUENCE [LARGE SCALE GENOMIC DNA]</scope>
    <source>
        <strain evidence="5 6">DSM 23606</strain>
    </source>
</reference>
<dbReference type="InterPro" id="IPR000644">
    <property type="entry name" value="CBS_dom"/>
</dbReference>
<dbReference type="InterPro" id="IPR035919">
    <property type="entry name" value="EAL_sf"/>
</dbReference>
<dbReference type="RefSeq" id="WP_110020556.1">
    <property type="nucleotide sequence ID" value="NZ_QGTJ01000017.1"/>
</dbReference>
<comment type="caution">
    <text evidence="5">The sequence shown here is derived from an EMBL/GenBank/DDBJ whole genome shotgun (WGS) entry which is preliminary data.</text>
</comment>
<feature type="domain" description="EAL" evidence="2">
    <location>
        <begin position="1"/>
        <end position="244"/>
    </location>
</feature>
<accession>A0A317MQR5</accession>
<dbReference type="InterPro" id="IPR000160">
    <property type="entry name" value="GGDEF_dom"/>
</dbReference>
<name>A0A317MQR5_9GAMM</name>
<dbReference type="PANTHER" id="PTHR33121:SF76">
    <property type="entry name" value="SIGNALING PROTEIN"/>
    <property type="match status" value="1"/>
</dbReference>
<dbReference type="Gene3D" id="3.30.70.270">
    <property type="match status" value="1"/>
</dbReference>
<dbReference type="Pfam" id="PF00571">
    <property type="entry name" value="CBS"/>
    <property type="match status" value="1"/>
</dbReference>
<evidence type="ECO:0000313" key="5">
    <source>
        <dbReference type="EMBL" id="PWV58462.1"/>
    </source>
</evidence>
<feature type="domain" description="GGDEF" evidence="3">
    <location>
        <begin position="417"/>
        <end position="568"/>
    </location>
</feature>
<dbReference type="PROSITE" id="PS51371">
    <property type="entry name" value="CBS"/>
    <property type="match status" value="1"/>
</dbReference>
<dbReference type="PROSITE" id="PS50887">
    <property type="entry name" value="GGDEF"/>
    <property type="match status" value="1"/>
</dbReference>
<dbReference type="InterPro" id="IPR050706">
    <property type="entry name" value="Cyclic-di-GMP_PDE-like"/>
</dbReference>
<evidence type="ECO:0000259" key="4">
    <source>
        <dbReference type="PROSITE" id="PS51371"/>
    </source>
</evidence>
<dbReference type="NCBIfam" id="TIGR00254">
    <property type="entry name" value="GGDEF"/>
    <property type="match status" value="1"/>
</dbReference>
<dbReference type="SMART" id="SM00267">
    <property type="entry name" value="GGDEF"/>
    <property type="match status" value="1"/>
</dbReference>
<keyword evidence="1" id="KW-0129">CBS domain</keyword>
<dbReference type="PANTHER" id="PTHR33121">
    <property type="entry name" value="CYCLIC DI-GMP PHOSPHODIESTERASE PDEF"/>
    <property type="match status" value="1"/>
</dbReference>